<reference evidence="1" key="1">
    <citation type="journal article" date="2022" name="bioRxiv">
        <title>Sequencing and chromosome-scale assembly of the giantPleurodeles waltlgenome.</title>
        <authorList>
            <person name="Brown T."/>
            <person name="Elewa A."/>
            <person name="Iarovenko S."/>
            <person name="Subramanian E."/>
            <person name="Araus A.J."/>
            <person name="Petzold A."/>
            <person name="Susuki M."/>
            <person name="Suzuki K.-i.T."/>
            <person name="Hayashi T."/>
            <person name="Toyoda A."/>
            <person name="Oliveira C."/>
            <person name="Osipova E."/>
            <person name="Leigh N.D."/>
            <person name="Simon A."/>
            <person name="Yun M.H."/>
        </authorList>
    </citation>
    <scope>NUCLEOTIDE SEQUENCE</scope>
    <source>
        <strain evidence="1">20211129_DDA</strain>
        <tissue evidence="1">Liver</tissue>
    </source>
</reference>
<dbReference type="AlphaFoldDB" id="A0AAV7PQE4"/>
<proteinExistence type="predicted"/>
<name>A0AAV7PQE4_PLEWA</name>
<organism evidence="1 2">
    <name type="scientific">Pleurodeles waltl</name>
    <name type="common">Iberian ribbed newt</name>
    <dbReference type="NCBI Taxonomy" id="8319"/>
    <lineage>
        <taxon>Eukaryota</taxon>
        <taxon>Metazoa</taxon>
        <taxon>Chordata</taxon>
        <taxon>Craniata</taxon>
        <taxon>Vertebrata</taxon>
        <taxon>Euteleostomi</taxon>
        <taxon>Amphibia</taxon>
        <taxon>Batrachia</taxon>
        <taxon>Caudata</taxon>
        <taxon>Salamandroidea</taxon>
        <taxon>Salamandridae</taxon>
        <taxon>Pleurodelinae</taxon>
        <taxon>Pleurodeles</taxon>
    </lineage>
</organism>
<comment type="caution">
    <text evidence="1">The sequence shown here is derived from an EMBL/GenBank/DDBJ whole genome shotgun (WGS) entry which is preliminary data.</text>
</comment>
<dbReference type="EMBL" id="JANPWB010000011">
    <property type="protein sequence ID" value="KAJ1129220.1"/>
    <property type="molecule type" value="Genomic_DNA"/>
</dbReference>
<keyword evidence="2" id="KW-1185">Reference proteome</keyword>
<sequence>MIPVTTWHLQSQANKPIKAEKRVLTTAAVDRCGGNVEIRPNKPVADDGREVLLIKRWFLTAHVKRLKYSKKMCFAACGTGASLHKPLKSKENSLAV</sequence>
<gene>
    <name evidence="1" type="ORF">NDU88_007591</name>
</gene>
<accession>A0AAV7PQE4</accession>
<dbReference type="Proteomes" id="UP001066276">
    <property type="component" value="Chromosome 7"/>
</dbReference>
<evidence type="ECO:0000313" key="2">
    <source>
        <dbReference type="Proteomes" id="UP001066276"/>
    </source>
</evidence>
<protein>
    <submittedName>
        <fullName evidence="1">Uncharacterized protein</fullName>
    </submittedName>
</protein>
<evidence type="ECO:0000313" key="1">
    <source>
        <dbReference type="EMBL" id="KAJ1129220.1"/>
    </source>
</evidence>